<organism evidence="1 2">
    <name type="scientific">Fibroporia radiculosa</name>
    <dbReference type="NCBI Taxonomy" id="599839"/>
    <lineage>
        <taxon>Eukaryota</taxon>
        <taxon>Fungi</taxon>
        <taxon>Dikarya</taxon>
        <taxon>Basidiomycota</taxon>
        <taxon>Agaricomycotina</taxon>
        <taxon>Agaricomycetes</taxon>
        <taxon>Polyporales</taxon>
        <taxon>Fibroporiaceae</taxon>
        <taxon>Fibroporia</taxon>
    </lineage>
</organism>
<name>J4GNJ9_9APHY</name>
<dbReference type="RefSeq" id="XP_012180803.1">
    <property type="nucleotide sequence ID" value="XM_012325413.1"/>
</dbReference>
<protein>
    <recommendedName>
        <fullName evidence="3">F-box domain-containing protein</fullName>
    </recommendedName>
</protein>
<gene>
    <name evidence="1" type="ORF">FIBRA_03576</name>
</gene>
<dbReference type="Proteomes" id="UP000006352">
    <property type="component" value="Unassembled WGS sequence"/>
</dbReference>
<evidence type="ECO:0008006" key="3">
    <source>
        <dbReference type="Google" id="ProtNLM"/>
    </source>
</evidence>
<sequence length="458" mass="52547">MTRRILRKPPIVCKVCGETHWWKQDSEARHCILRISLHVDRCAPGVFRNTRLKEIRKPGCFPYGPLPIEVWERIFDLLAQDEWVYALRACALTCRLWSTRCRWHLTKHIVLREKKQAHKVAKVIRNRASQMDTAEVITLRQPFAFMSGKKLSRVKALTIGDTCDIRHWMPGSLHVDVFTHFRITFDSLTRLTLDWIEFPSVIVLARLVFSFPRLTSLTCHDLSFKTRGFVRGRALPPKPFELIQVDVQGADDVVDFLIISVVGATLQRIKWKGRSGSVSTLQRLLQVAGASLRTLDVTCWETYEAKVDILDLGNNDGLEVVSVTTDLDHSDKYIMNWNWTYGIMSTALPSKLREIVIGANVGSYQALPQNHADLLARIDCVQLEELLCQACFENLETVHFHLRGIVHSSDTFDMPVEKWMRQLSRQFPGLHARKLLQASVAAEPVVQSSRFGPARWQW</sequence>
<evidence type="ECO:0000313" key="1">
    <source>
        <dbReference type="EMBL" id="CCM01520.1"/>
    </source>
</evidence>
<dbReference type="HOGENOM" id="CLU_036316_0_1_1"/>
<accession>J4GNJ9</accession>
<reference evidence="1 2" key="1">
    <citation type="journal article" date="2012" name="Appl. Environ. Microbiol.">
        <title>Short-read sequencing for genomic analysis of the brown rot fungus Fibroporia radiculosa.</title>
        <authorList>
            <person name="Tang J.D."/>
            <person name="Perkins A.D."/>
            <person name="Sonstegard T.S."/>
            <person name="Schroeder S.G."/>
            <person name="Burgess S.C."/>
            <person name="Diehl S.V."/>
        </authorList>
    </citation>
    <scope>NUCLEOTIDE SEQUENCE [LARGE SCALE GENOMIC DNA]</scope>
    <source>
        <strain evidence="1 2">TFFH 294</strain>
    </source>
</reference>
<dbReference type="AlphaFoldDB" id="J4GNJ9"/>
<dbReference type="EMBL" id="HE797037">
    <property type="protein sequence ID" value="CCM01520.1"/>
    <property type="molecule type" value="Genomic_DNA"/>
</dbReference>
<keyword evidence="2" id="KW-1185">Reference proteome</keyword>
<proteinExistence type="predicted"/>
<evidence type="ECO:0000313" key="2">
    <source>
        <dbReference type="Proteomes" id="UP000006352"/>
    </source>
</evidence>
<dbReference type="InParanoid" id="J4GNJ9"/>
<dbReference type="OrthoDB" id="2804670at2759"/>
<dbReference type="GeneID" id="24096431"/>